<organism evidence="2 3">
    <name type="scientific">Protopolystoma xenopodis</name>
    <dbReference type="NCBI Taxonomy" id="117903"/>
    <lineage>
        <taxon>Eukaryota</taxon>
        <taxon>Metazoa</taxon>
        <taxon>Spiralia</taxon>
        <taxon>Lophotrochozoa</taxon>
        <taxon>Platyhelminthes</taxon>
        <taxon>Monogenea</taxon>
        <taxon>Polyopisthocotylea</taxon>
        <taxon>Polystomatidea</taxon>
        <taxon>Polystomatidae</taxon>
        <taxon>Protopolystoma</taxon>
    </lineage>
</organism>
<comment type="caution">
    <text evidence="2">The sequence shown here is derived from an EMBL/GenBank/DDBJ whole genome shotgun (WGS) entry which is preliminary data.</text>
</comment>
<accession>A0A3S5CFZ8</accession>
<name>A0A3S5CFZ8_9PLAT</name>
<protein>
    <submittedName>
        <fullName evidence="2">Uncharacterized protein</fullName>
    </submittedName>
</protein>
<keyword evidence="3" id="KW-1185">Reference proteome</keyword>
<reference evidence="2" key="1">
    <citation type="submission" date="2018-11" db="EMBL/GenBank/DDBJ databases">
        <authorList>
            <consortium name="Pathogen Informatics"/>
        </authorList>
    </citation>
    <scope>NUCLEOTIDE SEQUENCE</scope>
</reference>
<dbReference type="Proteomes" id="UP000784294">
    <property type="component" value="Unassembled WGS sequence"/>
</dbReference>
<dbReference type="EMBL" id="CAAALY010035395">
    <property type="protein sequence ID" value="VEL18049.1"/>
    <property type="molecule type" value="Genomic_DNA"/>
</dbReference>
<gene>
    <name evidence="2" type="ORF">PXEA_LOCUS11489</name>
</gene>
<evidence type="ECO:0000256" key="1">
    <source>
        <dbReference type="SAM" id="MobiDB-lite"/>
    </source>
</evidence>
<evidence type="ECO:0000313" key="3">
    <source>
        <dbReference type="Proteomes" id="UP000784294"/>
    </source>
</evidence>
<sequence length="291" mass="31993">MREPGRPSLDQNTVLNSVRFASTYVRACQVDLTWSGGQHSESGFGSARCYVTTETRGCANKLKGTKASSGVCVFRINITSHNRLRSTHSVFKLLPATLFIWDVSRGDSPLRPLGLTLCPPTLLPHAQAGPSNVNLLFVNLATPASTKQRFEAGWGIGLAQISVHTRLLWVEGEPTGRRWSQAEVSIMPATDRHVVVGRHEPIFRRMIANFSTSRLLSHLISPTREEAQLDWLQYDSPSLGVCEEASNQFEASPSATPLLTFAVVSAMDTPSEHTNSYELLPSPTRRGRLIA</sequence>
<proteinExistence type="predicted"/>
<dbReference type="AlphaFoldDB" id="A0A3S5CFZ8"/>
<evidence type="ECO:0000313" key="2">
    <source>
        <dbReference type="EMBL" id="VEL18049.1"/>
    </source>
</evidence>
<feature type="region of interest" description="Disordered" evidence="1">
    <location>
        <begin position="272"/>
        <end position="291"/>
    </location>
</feature>